<accession>A0A1G9HSF3</accession>
<evidence type="ECO:0000259" key="2">
    <source>
        <dbReference type="Pfam" id="PF04773"/>
    </source>
</evidence>
<feature type="domain" description="FecR protein" evidence="2">
    <location>
        <begin position="118"/>
        <end position="216"/>
    </location>
</feature>
<dbReference type="PANTHER" id="PTHR30273:SF2">
    <property type="entry name" value="PROTEIN FECR"/>
    <property type="match status" value="1"/>
</dbReference>
<protein>
    <submittedName>
        <fullName evidence="4">Ferric-dicitrate binding protein FerR, regulates iron transport through sigma-19</fullName>
    </submittedName>
</protein>
<evidence type="ECO:0000259" key="3">
    <source>
        <dbReference type="Pfam" id="PF16344"/>
    </source>
</evidence>
<dbReference type="RefSeq" id="WP_089682677.1">
    <property type="nucleotide sequence ID" value="NZ_FNFO01000004.1"/>
</dbReference>
<organism evidence="4 5">
    <name type="scientific">Catalinimonas alkaloidigena</name>
    <dbReference type="NCBI Taxonomy" id="1075417"/>
    <lineage>
        <taxon>Bacteria</taxon>
        <taxon>Pseudomonadati</taxon>
        <taxon>Bacteroidota</taxon>
        <taxon>Cytophagia</taxon>
        <taxon>Cytophagales</taxon>
        <taxon>Catalimonadaceae</taxon>
        <taxon>Catalinimonas</taxon>
    </lineage>
</organism>
<sequence length="328" mass="37331">MEDHHVQVEALMMDQRFQRWVQHGAPADEAFWQQWMTQHPDQREAVQEARKAIRRMALRTTTVTSAETEQQLAQLNKRLDALSTPTRTLIRWPIAVAAAITLVLMTLGGWVFLLTPVRYETAYGEIQTVSLPDGSIVTLNSHSQLSHARLWRDDTSRNVTLEGEAFFQVSHQEQAGRPVKFIVTTPDIQIQVIGTEFNVNTRRKRTQVVLESGHVELALANGTGVAMQPGDLVEYSSQQQALTKQAVNPQDFIRWRDHMLHFDHVTLAELGKIIEEKYGQPVVVIDSTLRQRNISGTIPADDLEFLLEACKETFGIQIQHHNDTLFLR</sequence>
<keyword evidence="1" id="KW-1133">Transmembrane helix</keyword>
<evidence type="ECO:0000256" key="1">
    <source>
        <dbReference type="SAM" id="Phobius"/>
    </source>
</evidence>
<gene>
    <name evidence="4" type="ORF">SAMN05421823_104518</name>
</gene>
<dbReference type="Proteomes" id="UP000198510">
    <property type="component" value="Unassembled WGS sequence"/>
</dbReference>
<keyword evidence="1" id="KW-0472">Membrane</keyword>
<feature type="domain" description="Protein FecR C-terminal" evidence="3">
    <location>
        <begin position="260"/>
        <end position="325"/>
    </location>
</feature>
<dbReference type="AlphaFoldDB" id="A0A1G9HSF3"/>
<dbReference type="PIRSF" id="PIRSF018266">
    <property type="entry name" value="FecR"/>
    <property type="match status" value="1"/>
</dbReference>
<dbReference type="PANTHER" id="PTHR30273">
    <property type="entry name" value="PERIPLASMIC SIGNAL SENSOR AND SIGMA FACTOR ACTIVATOR FECR-RELATED"/>
    <property type="match status" value="1"/>
</dbReference>
<dbReference type="EMBL" id="FNFO01000004">
    <property type="protein sequence ID" value="SDL15644.1"/>
    <property type="molecule type" value="Genomic_DNA"/>
</dbReference>
<dbReference type="InterPro" id="IPR012373">
    <property type="entry name" value="Ferrdict_sens_TM"/>
</dbReference>
<dbReference type="Gene3D" id="2.60.120.1440">
    <property type="match status" value="1"/>
</dbReference>
<dbReference type="STRING" id="1075417.SAMN05421823_104518"/>
<dbReference type="Pfam" id="PF04773">
    <property type="entry name" value="FecR"/>
    <property type="match status" value="1"/>
</dbReference>
<feature type="transmembrane region" description="Helical" evidence="1">
    <location>
        <begin position="92"/>
        <end position="113"/>
    </location>
</feature>
<keyword evidence="1" id="KW-0812">Transmembrane</keyword>
<dbReference type="Pfam" id="PF16344">
    <property type="entry name" value="FecR_C"/>
    <property type="match status" value="1"/>
</dbReference>
<dbReference type="OrthoDB" id="1523489at2"/>
<dbReference type="InterPro" id="IPR006860">
    <property type="entry name" value="FecR"/>
</dbReference>
<dbReference type="GO" id="GO:0016989">
    <property type="term" value="F:sigma factor antagonist activity"/>
    <property type="evidence" value="ECO:0007669"/>
    <property type="project" value="TreeGrafter"/>
</dbReference>
<dbReference type="Gene3D" id="3.55.50.30">
    <property type="match status" value="1"/>
</dbReference>
<reference evidence="4 5" key="1">
    <citation type="submission" date="2016-10" db="EMBL/GenBank/DDBJ databases">
        <authorList>
            <person name="de Groot N.N."/>
        </authorList>
    </citation>
    <scope>NUCLEOTIDE SEQUENCE [LARGE SCALE GENOMIC DNA]</scope>
    <source>
        <strain evidence="4 5">DSM 25186</strain>
    </source>
</reference>
<evidence type="ECO:0000313" key="5">
    <source>
        <dbReference type="Proteomes" id="UP000198510"/>
    </source>
</evidence>
<proteinExistence type="predicted"/>
<name>A0A1G9HSF3_9BACT</name>
<evidence type="ECO:0000313" key="4">
    <source>
        <dbReference type="EMBL" id="SDL15644.1"/>
    </source>
</evidence>
<dbReference type="InterPro" id="IPR032508">
    <property type="entry name" value="FecR_C"/>
</dbReference>
<keyword evidence="5" id="KW-1185">Reference proteome</keyword>